<dbReference type="EMBL" id="NIDE01000004">
    <property type="protein sequence ID" value="OWK43651.1"/>
    <property type="molecule type" value="Genomic_DNA"/>
</dbReference>
<organism evidence="2 3">
    <name type="scientific">Fimbriiglobus ruber</name>
    <dbReference type="NCBI Taxonomy" id="1908690"/>
    <lineage>
        <taxon>Bacteria</taxon>
        <taxon>Pseudomonadati</taxon>
        <taxon>Planctomycetota</taxon>
        <taxon>Planctomycetia</taxon>
        <taxon>Gemmatales</taxon>
        <taxon>Gemmataceae</taxon>
        <taxon>Fimbriiglobus</taxon>
    </lineage>
</organism>
<gene>
    <name evidence="2" type="ORF">FRUB_03250</name>
</gene>
<keyword evidence="1" id="KW-0812">Transmembrane</keyword>
<proteinExistence type="predicted"/>
<accession>A0A225DQS7</accession>
<keyword evidence="1" id="KW-0472">Membrane</keyword>
<keyword evidence="3" id="KW-1185">Reference proteome</keyword>
<name>A0A225DQS7_9BACT</name>
<evidence type="ECO:0000256" key="1">
    <source>
        <dbReference type="SAM" id="Phobius"/>
    </source>
</evidence>
<reference evidence="3" key="1">
    <citation type="submission" date="2017-06" db="EMBL/GenBank/DDBJ databases">
        <title>Genome analysis of Fimbriiglobus ruber SP5, the first member of the order Planctomycetales with confirmed chitinolytic capability.</title>
        <authorList>
            <person name="Ravin N.V."/>
            <person name="Rakitin A.L."/>
            <person name="Ivanova A.A."/>
            <person name="Beletsky A.V."/>
            <person name="Kulichevskaya I.S."/>
            <person name="Mardanov A.V."/>
            <person name="Dedysh S.N."/>
        </authorList>
    </citation>
    <scope>NUCLEOTIDE SEQUENCE [LARGE SCALE GENOMIC DNA]</scope>
    <source>
        <strain evidence="3">SP5</strain>
    </source>
</reference>
<sequence length="85" mass="9517">MFTLCLFVMAGSINWLPESKALAYWPMWWSFLSGNYGCTVTDFLFVLAAWGLLLAVPSIVFAWACQAIVQVFRYAGQSGMPRLQG</sequence>
<comment type="caution">
    <text evidence="2">The sequence shown here is derived from an EMBL/GenBank/DDBJ whole genome shotgun (WGS) entry which is preliminary data.</text>
</comment>
<feature type="transmembrane region" description="Helical" evidence="1">
    <location>
        <begin position="45"/>
        <end position="72"/>
    </location>
</feature>
<dbReference type="Proteomes" id="UP000214646">
    <property type="component" value="Unassembled WGS sequence"/>
</dbReference>
<evidence type="ECO:0000313" key="3">
    <source>
        <dbReference type="Proteomes" id="UP000214646"/>
    </source>
</evidence>
<dbReference type="AlphaFoldDB" id="A0A225DQS7"/>
<protein>
    <submittedName>
        <fullName evidence="2">Uncharacterized protein</fullName>
    </submittedName>
</protein>
<evidence type="ECO:0000313" key="2">
    <source>
        <dbReference type="EMBL" id="OWK43651.1"/>
    </source>
</evidence>
<keyword evidence="1" id="KW-1133">Transmembrane helix</keyword>